<comment type="caution">
    <text evidence="13">The sequence shown here is derived from an EMBL/GenBank/DDBJ whole genome shotgun (WGS) entry which is preliminary data.</text>
</comment>
<dbReference type="Proteomes" id="UP000886758">
    <property type="component" value="Unassembled WGS sequence"/>
</dbReference>
<keyword evidence="9" id="KW-0460">Magnesium</keyword>
<comment type="similarity">
    <text evidence="2 9">Belongs to the DXR family.</text>
</comment>
<evidence type="ECO:0000259" key="12">
    <source>
        <dbReference type="Pfam" id="PF13288"/>
    </source>
</evidence>
<feature type="binding site" evidence="9">
    <location>
        <position position="216"/>
    </location>
    <ligand>
        <name>1-deoxy-D-xylulose 5-phosphate</name>
        <dbReference type="ChEBI" id="CHEBI:57792"/>
    </ligand>
</feature>
<evidence type="ECO:0000256" key="4">
    <source>
        <dbReference type="ARBA" id="ARBA00022857"/>
    </source>
</evidence>
<evidence type="ECO:0000313" key="13">
    <source>
        <dbReference type="EMBL" id="HIT49431.1"/>
    </source>
</evidence>
<feature type="domain" description="1-deoxy-D-xylulose 5-phosphate reductoisomerase C-terminal" evidence="11">
    <location>
        <begin position="141"/>
        <end position="224"/>
    </location>
</feature>
<feature type="binding site" evidence="9">
    <location>
        <position position="213"/>
    </location>
    <ligand>
        <name>1-deoxy-D-xylulose 5-phosphate</name>
        <dbReference type="ChEBI" id="CHEBI:57792"/>
    </ligand>
</feature>
<dbReference type="PANTHER" id="PTHR30525:SF0">
    <property type="entry name" value="1-DEOXY-D-XYLULOSE 5-PHOSPHATE REDUCTOISOMERASE, CHLOROPLASTIC"/>
    <property type="match status" value="1"/>
</dbReference>
<accession>A0A9D1GR40</accession>
<evidence type="ECO:0000256" key="5">
    <source>
        <dbReference type="ARBA" id="ARBA00023002"/>
    </source>
</evidence>
<feature type="domain" description="DXP reductoisomerase C-terminal" evidence="12">
    <location>
        <begin position="256"/>
        <end position="371"/>
    </location>
</feature>
<feature type="binding site" evidence="9">
    <location>
        <position position="13"/>
    </location>
    <ligand>
        <name>NADPH</name>
        <dbReference type="ChEBI" id="CHEBI:57783"/>
    </ligand>
</feature>
<dbReference type="SUPFAM" id="SSF69055">
    <property type="entry name" value="1-deoxy-D-xylulose-5-phosphate reductoisomerase, C-terminal domain"/>
    <property type="match status" value="1"/>
</dbReference>
<dbReference type="EMBL" id="DVLF01000009">
    <property type="protein sequence ID" value="HIT49431.1"/>
    <property type="molecule type" value="Genomic_DNA"/>
</dbReference>
<dbReference type="InterPro" id="IPR026877">
    <property type="entry name" value="DXPR_C"/>
</dbReference>
<comment type="catalytic activity">
    <reaction evidence="8">
        <text>2-C-methyl-D-erythritol 4-phosphate + NADP(+) = 1-deoxy-D-xylulose 5-phosphate + NADPH + H(+)</text>
        <dbReference type="Rhea" id="RHEA:13717"/>
        <dbReference type="ChEBI" id="CHEBI:15378"/>
        <dbReference type="ChEBI" id="CHEBI:57783"/>
        <dbReference type="ChEBI" id="CHEBI:57792"/>
        <dbReference type="ChEBI" id="CHEBI:58262"/>
        <dbReference type="ChEBI" id="CHEBI:58349"/>
        <dbReference type="EC" id="1.1.1.267"/>
    </reaction>
    <physiologicalReaction direction="right-to-left" evidence="8">
        <dbReference type="Rhea" id="RHEA:13719"/>
    </physiologicalReaction>
</comment>
<dbReference type="Pfam" id="PF02670">
    <property type="entry name" value="DXP_reductoisom"/>
    <property type="match status" value="1"/>
</dbReference>
<keyword evidence="5 9" id="KW-0560">Oxidoreductase</keyword>
<name>A0A9D1GR40_9MOLU</name>
<dbReference type="PIRSF" id="PIRSF006205">
    <property type="entry name" value="Dxp_reductismrs"/>
    <property type="match status" value="1"/>
</dbReference>
<evidence type="ECO:0000256" key="2">
    <source>
        <dbReference type="ARBA" id="ARBA00006825"/>
    </source>
</evidence>
<dbReference type="InterPro" id="IPR003821">
    <property type="entry name" value="DXP_reductoisomerase"/>
</dbReference>
<keyword evidence="4 9" id="KW-0521">NADP</keyword>
<evidence type="ECO:0000256" key="7">
    <source>
        <dbReference type="ARBA" id="ARBA00023229"/>
    </source>
</evidence>
<feature type="binding site" evidence="9">
    <location>
        <position position="145"/>
    </location>
    <ligand>
        <name>Mn(2+)</name>
        <dbReference type="ChEBI" id="CHEBI:29035"/>
    </ligand>
</feature>
<feature type="binding site" evidence="9">
    <location>
        <position position="200"/>
    </location>
    <ligand>
        <name>NADPH</name>
        <dbReference type="ChEBI" id="CHEBI:57783"/>
    </ligand>
</feature>
<dbReference type="InterPro" id="IPR013512">
    <property type="entry name" value="DXP_reductoisomerase_N"/>
</dbReference>
<feature type="binding site" evidence="9">
    <location>
        <position position="212"/>
    </location>
    <ligand>
        <name>1-deoxy-D-xylulose 5-phosphate</name>
        <dbReference type="ChEBI" id="CHEBI:57792"/>
    </ligand>
</feature>
<feature type="binding site" evidence="9">
    <location>
        <position position="146"/>
    </location>
    <ligand>
        <name>1-deoxy-D-xylulose 5-phosphate</name>
        <dbReference type="ChEBI" id="CHEBI:57792"/>
    </ligand>
</feature>
<feature type="binding site" evidence="9">
    <location>
        <position position="171"/>
    </location>
    <ligand>
        <name>1-deoxy-D-xylulose 5-phosphate</name>
        <dbReference type="ChEBI" id="CHEBI:57792"/>
    </ligand>
</feature>
<dbReference type="EC" id="1.1.1.267" evidence="9"/>
<dbReference type="FunFam" id="3.40.50.720:FF:000045">
    <property type="entry name" value="1-deoxy-D-xylulose 5-phosphate reductoisomerase"/>
    <property type="match status" value="1"/>
</dbReference>
<dbReference type="GO" id="GO:0051484">
    <property type="term" value="P:isopentenyl diphosphate biosynthetic process, methylerythritol 4-phosphate pathway involved in terpenoid biosynthetic process"/>
    <property type="evidence" value="ECO:0007669"/>
    <property type="project" value="TreeGrafter"/>
</dbReference>
<evidence type="ECO:0000256" key="9">
    <source>
        <dbReference type="HAMAP-Rule" id="MF_00183"/>
    </source>
</evidence>
<dbReference type="SUPFAM" id="SSF51735">
    <property type="entry name" value="NAD(P)-binding Rossmann-fold domains"/>
    <property type="match status" value="1"/>
</dbReference>
<comment type="pathway">
    <text evidence="1 9">Isoprenoid biosynthesis; isopentenyl diphosphate biosynthesis via DXP pathway; isopentenyl diphosphate from 1-deoxy-D-xylulose 5-phosphate: step 1/6.</text>
</comment>
<dbReference type="InterPro" id="IPR036169">
    <property type="entry name" value="DXPR_C_sf"/>
</dbReference>
<comment type="caution">
    <text evidence="9">Lacks conserved residue(s) required for the propagation of feature annotation.</text>
</comment>
<keyword evidence="3 9" id="KW-0479">Metal-binding</keyword>
<comment type="cofactor">
    <cofactor evidence="9">
        <name>Mg(2+)</name>
        <dbReference type="ChEBI" id="CHEBI:18420"/>
    </cofactor>
    <cofactor evidence="9">
        <name>Mn(2+)</name>
        <dbReference type="ChEBI" id="CHEBI:29035"/>
    </cofactor>
</comment>
<keyword evidence="6 9" id="KW-0464">Manganese</keyword>
<feature type="binding site" evidence="9">
    <location>
        <position position="119"/>
    </location>
    <ligand>
        <name>NADPH</name>
        <dbReference type="ChEBI" id="CHEBI:57783"/>
    </ligand>
</feature>
<feature type="binding site" evidence="9">
    <location>
        <position position="11"/>
    </location>
    <ligand>
        <name>NADPH</name>
        <dbReference type="ChEBI" id="CHEBI:57783"/>
    </ligand>
</feature>
<reference evidence="13" key="2">
    <citation type="journal article" date="2021" name="PeerJ">
        <title>Extensive microbial diversity within the chicken gut microbiome revealed by metagenomics and culture.</title>
        <authorList>
            <person name="Gilroy R."/>
            <person name="Ravi A."/>
            <person name="Getino M."/>
            <person name="Pursley I."/>
            <person name="Horton D.L."/>
            <person name="Alikhan N.F."/>
            <person name="Baker D."/>
            <person name="Gharbi K."/>
            <person name="Hall N."/>
            <person name="Watson M."/>
            <person name="Adriaenssens E.M."/>
            <person name="Foster-Nyarko E."/>
            <person name="Jarju S."/>
            <person name="Secka A."/>
            <person name="Antonio M."/>
            <person name="Oren A."/>
            <person name="Chaudhuri R.R."/>
            <person name="La Ragione R."/>
            <person name="Hildebrand F."/>
            <person name="Pallen M.J."/>
        </authorList>
    </citation>
    <scope>NUCLEOTIDE SEQUENCE</scope>
    <source>
        <strain evidence="13">ChiW17-6978</strain>
    </source>
</reference>
<dbReference type="NCBIfam" id="TIGR00243">
    <property type="entry name" value="Dxr"/>
    <property type="match status" value="1"/>
</dbReference>
<dbReference type="PANTHER" id="PTHR30525">
    <property type="entry name" value="1-DEOXY-D-XYLULOSE 5-PHOSPHATE REDUCTOISOMERASE"/>
    <property type="match status" value="1"/>
</dbReference>
<comment type="function">
    <text evidence="9">Catalyzes the NADPH-dependent rearrangement and reduction of 1-deoxy-D-xylulose-5-phosphate (DXP) to 2-C-methyl-D-erythritol 4-phosphate (MEP).</text>
</comment>
<dbReference type="Gene3D" id="1.10.1740.10">
    <property type="match status" value="1"/>
</dbReference>
<evidence type="ECO:0000256" key="8">
    <source>
        <dbReference type="ARBA" id="ARBA00048543"/>
    </source>
</evidence>
<feature type="binding site" evidence="9">
    <location>
        <position position="12"/>
    </location>
    <ligand>
        <name>NADPH</name>
        <dbReference type="ChEBI" id="CHEBI:57783"/>
    </ligand>
</feature>
<evidence type="ECO:0000256" key="1">
    <source>
        <dbReference type="ARBA" id="ARBA00005094"/>
    </source>
</evidence>
<protein>
    <recommendedName>
        <fullName evidence="9">1-deoxy-D-xylulose 5-phosphate reductoisomerase</fullName>
        <shortName evidence="9">DXP reductoisomerase</shortName>
        <ecNumber evidence="9">1.1.1.267</ecNumber>
    </recommendedName>
    <alternativeName>
        <fullName evidence="9">1-deoxyxylulose-5-phosphate reductoisomerase</fullName>
    </alternativeName>
    <alternativeName>
        <fullName evidence="9">2-C-methyl-D-erythritol 4-phosphate synthase</fullName>
    </alternativeName>
</protein>
<feature type="binding site" evidence="9">
    <location>
        <position position="36"/>
    </location>
    <ligand>
        <name>NADPH</name>
        <dbReference type="ChEBI" id="CHEBI:57783"/>
    </ligand>
</feature>
<organism evidence="13 14">
    <name type="scientific">Candidatus Pelethenecus faecipullorum</name>
    <dbReference type="NCBI Taxonomy" id="2840900"/>
    <lineage>
        <taxon>Bacteria</taxon>
        <taxon>Bacillati</taxon>
        <taxon>Mycoplasmatota</taxon>
        <taxon>Mollicutes</taxon>
        <taxon>Candidatus Pelethenecus</taxon>
    </lineage>
</organism>
<dbReference type="HAMAP" id="MF_00183">
    <property type="entry name" value="DXP_reductoisom"/>
    <property type="match status" value="1"/>
</dbReference>
<keyword evidence="7 9" id="KW-0414">Isoprene biosynthesis</keyword>
<dbReference type="GO" id="GO:0030604">
    <property type="term" value="F:1-deoxy-D-xylulose-5-phosphate reductoisomerase activity"/>
    <property type="evidence" value="ECO:0007669"/>
    <property type="project" value="UniProtKB-UniRule"/>
</dbReference>
<reference evidence="13" key="1">
    <citation type="submission" date="2020-10" db="EMBL/GenBank/DDBJ databases">
        <authorList>
            <person name="Gilroy R."/>
        </authorList>
    </citation>
    <scope>NUCLEOTIDE SEQUENCE</scope>
    <source>
        <strain evidence="13">ChiW17-6978</strain>
    </source>
</reference>
<gene>
    <name evidence="9" type="primary">dxr</name>
    <name evidence="13" type="ORF">IAD46_00215</name>
</gene>
<feature type="binding site" evidence="9">
    <location>
        <position position="147"/>
    </location>
    <ligand>
        <name>1-deoxy-D-xylulose 5-phosphate</name>
        <dbReference type="ChEBI" id="CHEBI:57792"/>
    </ligand>
</feature>
<dbReference type="GO" id="GO:0070402">
    <property type="term" value="F:NADPH binding"/>
    <property type="evidence" value="ECO:0007669"/>
    <property type="project" value="InterPro"/>
</dbReference>
<dbReference type="InterPro" id="IPR013644">
    <property type="entry name" value="DXP_reductoisomerase_C"/>
</dbReference>
<evidence type="ECO:0000256" key="6">
    <source>
        <dbReference type="ARBA" id="ARBA00023211"/>
    </source>
</evidence>
<dbReference type="SUPFAM" id="SSF55347">
    <property type="entry name" value="Glyceraldehyde-3-phosphate dehydrogenase-like, C-terminal domain"/>
    <property type="match status" value="1"/>
</dbReference>
<evidence type="ECO:0000256" key="3">
    <source>
        <dbReference type="ARBA" id="ARBA00022723"/>
    </source>
</evidence>
<evidence type="ECO:0000259" key="10">
    <source>
        <dbReference type="Pfam" id="PF02670"/>
    </source>
</evidence>
<feature type="binding site" evidence="9">
    <location>
        <position position="216"/>
    </location>
    <ligand>
        <name>Mn(2+)</name>
        <dbReference type="ChEBI" id="CHEBI:29035"/>
    </ligand>
</feature>
<dbReference type="Gene3D" id="3.40.50.720">
    <property type="entry name" value="NAD(P)-binding Rossmann-like Domain"/>
    <property type="match status" value="1"/>
</dbReference>
<proteinExistence type="inferred from homology"/>
<dbReference type="AlphaFoldDB" id="A0A9D1GR40"/>
<dbReference type="InterPro" id="IPR036291">
    <property type="entry name" value="NAD(P)-bd_dom_sf"/>
</dbReference>
<feature type="domain" description="1-deoxy-D-xylulose 5-phosphate reductoisomerase N-terminal" evidence="10">
    <location>
        <begin position="4"/>
        <end position="127"/>
    </location>
</feature>
<feature type="binding site" evidence="9">
    <location>
        <position position="120"/>
    </location>
    <ligand>
        <name>1-deoxy-D-xylulose 5-phosphate</name>
        <dbReference type="ChEBI" id="CHEBI:57792"/>
    </ligand>
</feature>
<feature type="binding site" evidence="9">
    <location>
        <position position="147"/>
    </location>
    <ligand>
        <name>Mn(2+)</name>
        <dbReference type="ChEBI" id="CHEBI:29035"/>
    </ligand>
</feature>
<feature type="binding site" evidence="9">
    <location>
        <position position="194"/>
    </location>
    <ligand>
        <name>1-deoxy-D-xylulose 5-phosphate</name>
        <dbReference type="ChEBI" id="CHEBI:57792"/>
    </ligand>
</feature>
<dbReference type="GO" id="GO:0030145">
    <property type="term" value="F:manganese ion binding"/>
    <property type="evidence" value="ECO:0007669"/>
    <property type="project" value="TreeGrafter"/>
</dbReference>
<evidence type="ECO:0000259" key="11">
    <source>
        <dbReference type="Pfam" id="PF08436"/>
    </source>
</evidence>
<sequence>MKFIYLLGACGSIGTQTLDIIRKNPTEFKVVGMSVGSDQRLSKELVEEFQPEIVCFRKKEQMFHWKNEVKAVYGEEGLLEIARYHRYENEWLVNALVGVSGLHPTVLAIQNKKNIALANKETLVVGGDIVCSLVQEYQVVLLPIDSEHSAILQCIQGEKKEEIKRLVITASGGSFRNKTRDQLAFVTKEEALKHPNWKMGPKITIDSATMMNKGFEVIEAHYLFDIPYEKITTILHPESIVHSLVEFQDGSIKAQLGKSDMHLPIAYALFYPNHRKWDEESLSLLDLTLRFQELSFSRYPCLSYALEAAQKGGLYLAVLNASNEAAVELFLNDRISFLQIEEIIRKEIRKPDYQSKTVPSLEERLRVSKEVYQQILHEHGVMKS</sequence>
<dbReference type="Pfam" id="PF08436">
    <property type="entry name" value="DXP_redisom_C"/>
    <property type="match status" value="1"/>
</dbReference>
<evidence type="ECO:0000313" key="14">
    <source>
        <dbReference type="Proteomes" id="UP000886758"/>
    </source>
</evidence>
<feature type="binding site" evidence="9">
    <location>
        <position position="121"/>
    </location>
    <ligand>
        <name>NADPH</name>
        <dbReference type="ChEBI" id="CHEBI:57783"/>
    </ligand>
</feature>
<feature type="binding site" evidence="9">
    <location>
        <position position="207"/>
    </location>
    <ligand>
        <name>1-deoxy-D-xylulose 5-phosphate</name>
        <dbReference type="ChEBI" id="CHEBI:57792"/>
    </ligand>
</feature>
<dbReference type="Pfam" id="PF13288">
    <property type="entry name" value="DXPR_C"/>
    <property type="match status" value="1"/>
</dbReference>